<dbReference type="Gene3D" id="1.10.3080.10">
    <property type="entry name" value="Clc chloride channel"/>
    <property type="match status" value="1"/>
</dbReference>
<dbReference type="Pfam" id="PF00654">
    <property type="entry name" value="Voltage_CLC"/>
    <property type="match status" value="1"/>
</dbReference>
<sequence length="582" mass="60692">MADRPSIFARLRASVPTRPGASILARLGALRTQTLSHVRDRFARARAAVRRDGPSQAQFWLIALLVGIGGGAAALGFRLAISSIQTLIYGADDHRLHTTLAGLDPVIVVGVPILGGLAVGVILHLFTPDGRAGSVAQVIEAAALRNGRVPIRSGLASAAASLITLSTGGSTGREGPVVHLASVISTWVSDRIHAAPVTARDLLGCAVAAAVAASFNAPIAGALFALEVVLRHFALHAFAPIVIAAIAGTVISRLQMGNVAEFRLPEHSLAFYQELPAFLILGLVSGLAAVAVMKAVFRAESFGDAVQSRLRMPGWLRPGVAGAILGVIALQFPHIIGVGYETTTRVLKGDLGFQDAVVFAVIKAVALAITLAGRMGGGVFSPSLMLGAMTGLAFGHVAVNIFPSVSGSESLYALAGMGAFAAAVLGAPLSTAMIVFELTGDWQAGIAILASVSMATVVSARFVEKSFFLTLLAKRNIRIAGGPESWVPGTIPVRHVLRPRGADDCASDSACWALVEQGARLERTDTLEKALPMFESAKGMTMIPVVETHADGRMDLIGAVYHVDALKAFNRALIETHREEHS</sequence>
<accession>A0A1H3EI63</accession>
<dbReference type="InterPro" id="IPR001807">
    <property type="entry name" value="ClC"/>
</dbReference>
<keyword evidence="6 10" id="KW-0472">Membrane</keyword>
<dbReference type="STRING" id="356660.SAMN05444336_11040"/>
<protein>
    <submittedName>
        <fullName evidence="11">Chloride channel protein, CIC family</fullName>
    </submittedName>
</protein>
<feature type="transmembrane region" description="Helical" evidence="10">
    <location>
        <begin position="101"/>
        <end position="126"/>
    </location>
</feature>
<evidence type="ECO:0000256" key="4">
    <source>
        <dbReference type="ARBA" id="ARBA00022989"/>
    </source>
</evidence>
<feature type="transmembrane region" description="Helical" evidence="10">
    <location>
        <begin position="442"/>
        <end position="463"/>
    </location>
</feature>
<feature type="transmembrane region" description="Helical" evidence="10">
    <location>
        <begin position="319"/>
        <end position="340"/>
    </location>
</feature>
<name>A0A1H3EI63_9RHOB</name>
<evidence type="ECO:0000256" key="2">
    <source>
        <dbReference type="ARBA" id="ARBA00022448"/>
    </source>
</evidence>
<keyword evidence="12" id="KW-1185">Reference proteome</keyword>
<feature type="transmembrane region" description="Helical" evidence="10">
    <location>
        <begin position="275"/>
        <end position="299"/>
    </location>
</feature>
<dbReference type="EMBL" id="FNMZ01000010">
    <property type="protein sequence ID" value="SDX78391.1"/>
    <property type="molecule type" value="Genomic_DNA"/>
</dbReference>
<evidence type="ECO:0000313" key="11">
    <source>
        <dbReference type="EMBL" id="SDX78391.1"/>
    </source>
</evidence>
<reference evidence="11 12" key="1">
    <citation type="submission" date="2016-10" db="EMBL/GenBank/DDBJ databases">
        <authorList>
            <person name="de Groot N.N."/>
        </authorList>
    </citation>
    <scope>NUCLEOTIDE SEQUENCE [LARGE SCALE GENOMIC DNA]</scope>
    <source>
        <strain evidence="11 12">DSM 17890</strain>
    </source>
</reference>
<dbReference type="OrthoDB" id="9767361at2"/>
<evidence type="ECO:0000256" key="3">
    <source>
        <dbReference type="ARBA" id="ARBA00022692"/>
    </source>
</evidence>
<feature type="transmembrane region" description="Helical" evidence="10">
    <location>
        <begin position="59"/>
        <end position="81"/>
    </location>
</feature>
<dbReference type="PRINTS" id="PR00762">
    <property type="entry name" value="CLCHANNEL"/>
</dbReference>
<gene>
    <name evidence="11" type="ORF">SAMN05444336_11040</name>
</gene>
<feature type="transmembrane region" description="Helical" evidence="10">
    <location>
        <begin position="379"/>
        <end position="399"/>
    </location>
</feature>
<evidence type="ECO:0000256" key="9">
    <source>
        <dbReference type="ARBA" id="ARBA00023303"/>
    </source>
</evidence>
<keyword evidence="5" id="KW-0406">Ion transport</keyword>
<feature type="transmembrane region" description="Helical" evidence="10">
    <location>
        <begin position="411"/>
        <end position="436"/>
    </location>
</feature>
<dbReference type="SUPFAM" id="SSF81340">
    <property type="entry name" value="Clc chloride channel"/>
    <property type="match status" value="1"/>
</dbReference>
<comment type="subcellular location">
    <subcellularLocation>
        <location evidence="1">Membrane</location>
        <topology evidence="1">Multi-pass membrane protein</topology>
    </subcellularLocation>
</comment>
<keyword evidence="3 10" id="KW-0812">Transmembrane</keyword>
<evidence type="ECO:0000256" key="8">
    <source>
        <dbReference type="ARBA" id="ARBA00023214"/>
    </source>
</evidence>
<dbReference type="PANTHER" id="PTHR43427:SF6">
    <property type="entry name" value="CHLORIDE CHANNEL PROTEIN CLC-E"/>
    <property type="match status" value="1"/>
</dbReference>
<keyword evidence="9" id="KW-0407">Ion channel</keyword>
<feature type="transmembrane region" description="Helical" evidence="10">
    <location>
        <begin position="232"/>
        <end position="254"/>
    </location>
</feature>
<keyword evidence="4 10" id="KW-1133">Transmembrane helix</keyword>
<evidence type="ECO:0000313" key="12">
    <source>
        <dbReference type="Proteomes" id="UP000199118"/>
    </source>
</evidence>
<dbReference type="InterPro" id="IPR050368">
    <property type="entry name" value="ClC-type_chloride_channel"/>
</dbReference>
<dbReference type="GO" id="GO:0034707">
    <property type="term" value="C:chloride channel complex"/>
    <property type="evidence" value="ECO:0007669"/>
    <property type="project" value="UniProtKB-KW"/>
</dbReference>
<keyword evidence="7" id="KW-0869">Chloride channel</keyword>
<dbReference type="AlphaFoldDB" id="A0A1H3EI63"/>
<keyword evidence="2" id="KW-0813">Transport</keyword>
<evidence type="ECO:0000256" key="6">
    <source>
        <dbReference type="ARBA" id="ARBA00023136"/>
    </source>
</evidence>
<feature type="transmembrane region" description="Helical" evidence="10">
    <location>
        <begin position="352"/>
        <end position="373"/>
    </location>
</feature>
<organism evidence="11 12">
    <name type="scientific">Albimonas donghaensis</name>
    <dbReference type="NCBI Taxonomy" id="356660"/>
    <lineage>
        <taxon>Bacteria</taxon>
        <taxon>Pseudomonadati</taxon>
        <taxon>Pseudomonadota</taxon>
        <taxon>Alphaproteobacteria</taxon>
        <taxon>Rhodobacterales</taxon>
        <taxon>Paracoccaceae</taxon>
        <taxon>Albimonas</taxon>
    </lineage>
</organism>
<dbReference type="GO" id="GO:0005254">
    <property type="term" value="F:chloride channel activity"/>
    <property type="evidence" value="ECO:0007669"/>
    <property type="project" value="UniProtKB-KW"/>
</dbReference>
<evidence type="ECO:0000256" key="10">
    <source>
        <dbReference type="SAM" id="Phobius"/>
    </source>
</evidence>
<dbReference type="PANTHER" id="PTHR43427">
    <property type="entry name" value="CHLORIDE CHANNEL PROTEIN CLC-E"/>
    <property type="match status" value="1"/>
</dbReference>
<dbReference type="CDD" id="cd00400">
    <property type="entry name" value="Voltage_gated_ClC"/>
    <property type="match status" value="1"/>
</dbReference>
<dbReference type="InterPro" id="IPR014743">
    <property type="entry name" value="Cl-channel_core"/>
</dbReference>
<keyword evidence="8" id="KW-0868">Chloride</keyword>
<proteinExistence type="predicted"/>
<evidence type="ECO:0000256" key="1">
    <source>
        <dbReference type="ARBA" id="ARBA00004141"/>
    </source>
</evidence>
<feature type="transmembrane region" description="Helical" evidence="10">
    <location>
        <begin position="202"/>
        <end position="226"/>
    </location>
</feature>
<evidence type="ECO:0000256" key="5">
    <source>
        <dbReference type="ARBA" id="ARBA00023065"/>
    </source>
</evidence>
<dbReference type="RefSeq" id="WP_092684676.1">
    <property type="nucleotide sequence ID" value="NZ_FNMZ01000010.1"/>
</dbReference>
<evidence type="ECO:0000256" key="7">
    <source>
        <dbReference type="ARBA" id="ARBA00023173"/>
    </source>
</evidence>
<dbReference type="Proteomes" id="UP000199118">
    <property type="component" value="Unassembled WGS sequence"/>
</dbReference>